<name>A0A511QJN2_9VIBR</name>
<organism evidence="2 3">
    <name type="scientific">Vibrio sagamiensis NBRC 104589</name>
    <dbReference type="NCBI Taxonomy" id="1219064"/>
    <lineage>
        <taxon>Bacteria</taxon>
        <taxon>Pseudomonadati</taxon>
        <taxon>Pseudomonadota</taxon>
        <taxon>Gammaproteobacteria</taxon>
        <taxon>Vibrionales</taxon>
        <taxon>Vibrionaceae</taxon>
        <taxon>Vibrio</taxon>
    </lineage>
</organism>
<protein>
    <submittedName>
        <fullName evidence="2">Uncharacterized protein</fullName>
    </submittedName>
</protein>
<sequence>MRVKIKNIKTLILLTLPLVTNSALSAESISCEGKVKDSWVEHSGTLIINTTWKNAVGLCNMNRPHNNISPETCKSWAGIVLTAITAQKPLRLQYYNLKNCSDLKSYGASEKPNYVMLRSGLE</sequence>
<gene>
    <name evidence="2" type="ORF">VSA01S_36500</name>
</gene>
<keyword evidence="3" id="KW-1185">Reference proteome</keyword>
<reference evidence="2 3" key="1">
    <citation type="submission" date="2019-07" db="EMBL/GenBank/DDBJ databases">
        <title>Whole genome shotgun sequence of Vibrio sagamiensis NBRC 104589.</title>
        <authorList>
            <person name="Hosoyama A."/>
            <person name="Uohara A."/>
            <person name="Ohji S."/>
            <person name="Ichikawa N."/>
        </authorList>
    </citation>
    <scope>NUCLEOTIDE SEQUENCE [LARGE SCALE GENOMIC DNA]</scope>
    <source>
        <strain evidence="2 3">NBRC 104589</strain>
    </source>
</reference>
<evidence type="ECO:0000313" key="2">
    <source>
        <dbReference type="EMBL" id="GEM77538.1"/>
    </source>
</evidence>
<feature type="signal peptide" evidence="1">
    <location>
        <begin position="1"/>
        <end position="25"/>
    </location>
</feature>
<proteinExistence type="predicted"/>
<accession>A0A511QJN2</accession>
<dbReference type="Proteomes" id="UP000321922">
    <property type="component" value="Unassembled WGS sequence"/>
</dbReference>
<keyword evidence="1" id="KW-0732">Signal</keyword>
<evidence type="ECO:0000256" key="1">
    <source>
        <dbReference type="SAM" id="SignalP"/>
    </source>
</evidence>
<dbReference type="EMBL" id="BJXJ01000062">
    <property type="protein sequence ID" value="GEM77538.1"/>
    <property type="molecule type" value="Genomic_DNA"/>
</dbReference>
<evidence type="ECO:0000313" key="3">
    <source>
        <dbReference type="Proteomes" id="UP000321922"/>
    </source>
</evidence>
<feature type="chain" id="PRO_5021965385" evidence="1">
    <location>
        <begin position="26"/>
        <end position="122"/>
    </location>
</feature>
<dbReference type="OrthoDB" id="6267749at2"/>
<comment type="caution">
    <text evidence="2">The sequence shown here is derived from an EMBL/GenBank/DDBJ whole genome shotgun (WGS) entry which is preliminary data.</text>
</comment>
<dbReference type="AlphaFoldDB" id="A0A511QJN2"/>